<name>A0ABP8FXP0_9BACT</name>
<feature type="signal peptide" evidence="5">
    <location>
        <begin position="1"/>
        <end position="26"/>
    </location>
</feature>
<dbReference type="PANTHER" id="PTHR42852:SF6">
    <property type="entry name" value="THIOL:DISULFIDE INTERCHANGE PROTEIN DSBE"/>
    <property type="match status" value="1"/>
</dbReference>
<feature type="chain" id="PRO_5045196756" evidence="5">
    <location>
        <begin position="27"/>
        <end position="369"/>
    </location>
</feature>
<organism evidence="7 8">
    <name type="scientific">Compostibacter hankyongensis</name>
    <dbReference type="NCBI Taxonomy" id="1007089"/>
    <lineage>
        <taxon>Bacteria</taxon>
        <taxon>Pseudomonadati</taxon>
        <taxon>Bacteroidota</taxon>
        <taxon>Chitinophagia</taxon>
        <taxon>Chitinophagales</taxon>
        <taxon>Chitinophagaceae</taxon>
        <taxon>Compostibacter</taxon>
    </lineage>
</organism>
<gene>
    <name evidence="7" type="ORF">GCM10023143_22650</name>
</gene>
<dbReference type="InterPro" id="IPR050553">
    <property type="entry name" value="Thioredoxin_ResA/DsbE_sf"/>
</dbReference>
<evidence type="ECO:0000256" key="2">
    <source>
        <dbReference type="ARBA" id="ARBA00022748"/>
    </source>
</evidence>
<keyword evidence="2" id="KW-0201">Cytochrome c-type biogenesis</keyword>
<keyword evidence="8" id="KW-1185">Reference proteome</keyword>
<keyword evidence="3" id="KW-1015">Disulfide bond</keyword>
<evidence type="ECO:0000313" key="8">
    <source>
        <dbReference type="Proteomes" id="UP001501207"/>
    </source>
</evidence>
<dbReference type="InterPro" id="IPR013766">
    <property type="entry name" value="Thioredoxin_domain"/>
</dbReference>
<dbReference type="Pfam" id="PF14289">
    <property type="entry name" value="DUF4369"/>
    <property type="match status" value="1"/>
</dbReference>
<accession>A0ABP8FXP0</accession>
<evidence type="ECO:0000313" key="7">
    <source>
        <dbReference type="EMBL" id="GAA4312782.1"/>
    </source>
</evidence>
<dbReference type="Proteomes" id="UP001501207">
    <property type="component" value="Unassembled WGS sequence"/>
</dbReference>
<comment type="subcellular location">
    <subcellularLocation>
        <location evidence="1">Cell envelope</location>
    </subcellularLocation>
</comment>
<dbReference type="Pfam" id="PF00578">
    <property type="entry name" value="AhpC-TSA"/>
    <property type="match status" value="1"/>
</dbReference>
<sequence>MNGMRSCLRGMGILVLALLMGQQAPAQHGFFIKGHITGAAGQPVYLVNAEGSEIQDSAVIEKDLFSFQGKATGPTVYALFIGQGNNPLLTILENGDTLRIEARRGDFPMATVTGNRQAAEMQQYQRDFQPLVARAAGLNARAAGIDPADTAAVETFRRQTADFNQEVIKTGIAYIRYHPQAIASIFVLMNELRNLLPPAQLEQLLQELDPAVLETKYGKGAQSWIRMASVTAIGSEAPDFTLQDPEGQPVGLSAFRGKYVLIDFWASWCGPCRRENPNVVRAYSRYKDKNFTILGVSLDQEKTAWKEAIRQDGLNWTQVSDLQGWGNQAAQLYQVHSIPANFLLDPQGKIIGKDLRGAALESKLAEIFN</sequence>
<proteinExistence type="predicted"/>
<evidence type="ECO:0000256" key="5">
    <source>
        <dbReference type="SAM" id="SignalP"/>
    </source>
</evidence>
<evidence type="ECO:0000256" key="4">
    <source>
        <dbReference type="ARBA" id="ARBA00023284"/>
    </source>
</evidence>
<dbReference type="InterPro" id="IPR025380">
    <property type="entry name" value="DUF4369"/>
</dbReference>
<dbReference type="InterPro" id="IPR036249">
    <property type="entry name" value="Thioredoxin-like_sf"/>
</dbReference>
<dbReference type="PROSITE" id="PS51352">
    <property type="entry name" value="THIOREDOXIN_2"/>
    <property type="match status" value="1"/>
</dbReference>
<evidence type="ECO:0000256" key="3">
    <source>
        <dbReference type="ARBA" id="ARBA00023157"/>
    </source>
</evidence>
<evidence type="ECO:0000259" key="6">
    <source>
        <dbReference type="PROSITE" id="PS51352"/>
    </source>
</evidence>
<protein>
    <submittedName>
        <fullName evidence="7">TlpA disulfide reductase family protein</fullName>
    </submittedName>
</protein>
<evidence type="ECO:0000256" key="1">
    <source>
        <dbReference type="ARBA" id="ARBA00004196"/>
    </source>
</evidence>
<keyword evidence="5" id="KW-0732">Signal</keyword>
<feature type="domain" description="Thioredoxin" evidence="6">
    <location>
        <begin position="231"/>
        <end position="369"/>
    </location>
</feature>
<dbReference type="PROSITE" id="PS00194">
    <property type="entry name" value="THIOREDOXIN_1"/>
    <property type="match status" value="1"/>
</dbReference>
<keyword evidence="4" id="KW-0676">Redox-active center</keyword>
<comment type="caution">
    <text evidence="7">The sequence shown here is derived from an EMBL/GenBank/DDBJ whole genome shotgun (WGS) entry which is preliminary data.</text>
</comment>
<dbReference type="CDD" id="cd02966">
    <property type="entry name" value="TlpA_like_family"/>
    <property type="match status" value="1"/>
</dbReference>
<dbReference type="SUPFAM" id="SSF52833">
    <property type="entry name" value="Thioredoxin-like"/>
    <property type="match status" value="1"/>
</dbReference>
<dbReference type="PANTHER" id="PTHR42852">
    <property type="entry name" value="THIOL:DISULFIDE INTERCHANGE PROTEIN DSBE"/>
    <property type="match status" value="1"/>
</dbReference>
<dbReference type="InterPro" id="IPR017937">
    <property type="entry name" value="Thioredoxin_CS"/>
</dbReference>
<reference evidence="8" key="1">
    <citation type="journal article" date="2019" name="Int. J. Syst. Evol. Microbiol.">
        <title>The Global Catalogue of Microorganisms (GCM) 10K type strain sequencing project: providing services to taxonomists for standard genome sequencing and annotation.</title>
        <authorList>
            <consortium name="The Broad Institute Genomics Platform"/>
            <consortium name="The Broad Institute Genome Sequencing Center for Infectious Disease"/>
            <person name="Wu L."/>
            <person name="Ma J."/>
        </authorList>
    </citation>
    <scope>NUCLEOTIDE SEQUENCE [LARGE SCALE GENOMIC DNA]</scope>
    <source>
        <strain evidence="8">JCM 17664</strain>
    </source>
</reference>
<dbReference type="Gene3D" id="3.40.30.10">
    <property type="entry name" value="Glutaredoxin"/>
    <property type="match status" value="1"/>
</dbReference>
<dbReference type="InterPro" id="IPR000866">
    <property type="entry name" value="AhpC/TSA"/>
</dbReference>
<dbReference type="RefSeq" id="WP_344979334.1">
    <property type="nucleotide sequence ID" value="NZ_BAABFN010000005.1"/>
</dbReference>
<dbReference type="EMBL" id="BAABFN010000005">
    <property type="protein sequence ID" value="GAA4312782.1"/>
    <property type="molecule type" value="Genomic_DNA"/>
</dbReference>